<reference evidence="5 6" key="1">
    <citation type="journal article" date="2018" name="Sci. Rep.">
        <title>Genomic signatures of local adaptation to the degree of environmental predictability in rotifers.</title>
        <authorList>
            <person name="Franch-Gras L."/>
            <person name="Hahn C."/>
            <person name="Garcia-Roger E.M."/>
            <person name="Carmona M.J."/>
            <person name="Serra M."/>
            <person name="Gomez A."/>
        </authorList>
    </citation>
    <scope>NUCLEOTIDE SEQUENCE [LARGE SCALE GENOMIC DNA]</scope>
    <source>
        <strain evidence="5">HYR1</strain>
    </source>
</reference>
<dbReference type="InterPro" id="IPR009000">
    <property type="entry name" value="Transl_B-barrel_sf"/>
</dbReference>
<dbReference type="Pfam" id="PF01411">
    <property type="entry name" value="tRNA-synt_2c"/>
    <property type="match status" value="1"/>
</dbReference>
<dbReference type="EC" id="6.1.1.7" evidence="5"/>
<gene>
    <name evidence="5" type="ORF">BpHYR1_037087</name>
</gene>
<proteinExistence type="inferred from homology"/>
<dbReference type="PANTHER" id="PTHR43462">
    <property type="entry name" value="ALANYL-TRNA EDITING PROTEIN"/>
    <property type="match status" value="1"/>
</dbReference>
<dbReference type="SMART" id="SM00863">
    <property type="entry name" value="tRNA_SAD"/>
    <property type="match status" value="1"/>
</dbReference>
<evidence type="ECO:0000256" key="2">
    <source>
        <dbReference type="ARBA" id="ARBA00004496"/>
    </source>
</evidence>
<dbReference type="GO" id="GO:0003676">
    <property type="term" value="F:nucleic acid binding"/>
    <property type="evidence" value="ECO:0007669"/>
    <property type="project" value="InterPro"/>
</dbReference>
<dbReference type="GO" id="GO:0005737">
    <property type="term" value="C:cytoplasm"/>
    <property type="evidence" value="ECO:0007669"/>
    <property type="project" value="UniProtKB-SubCell"/>
</dbReference>
<keyword evidence="5" id="KW-0378">Hydrolase</keyword>
<comment type="cofactor">
    <cofactor evidence="1">
        <name>Zn(2+)</name>
        <dbReference type="ChEBI" id="CHEBI:29105"/>
    </cofactor>
</comment>
<dbReference type="EMBL" id="REGN01001679">
    <property type="protein sequence ID" value="RNA33148.1"/>
    <property type="molecule type" value="Genomic_DNA"/>
</dbReference>
<keyword evidence="5" id="KW-0436">Ligase</keyword>
<dbReference type="InterPro" id="IPR018163">
    <property type="entry name" value="Thr/Ala-tRNA-synth_IIc_edit"/>
</dbReference>
<dbReference type="SUPFAM" id="SSF50447">
    <property type="entry name" value="Translation proteins"/>
    <property type="match status" value="1"/>
</dbReference>
<dbReference type="GO" id="GO:0005524">
    <property type="term" value="F:ATP binding"/>
    <property type="evidence" value="ECO:0007669"/>
    <property type="project" value="InterPro"/>
</dbReference>
<evidence type="ECO:0000256" key="3">
    <source>
        <dbReference type="ARBA" id="ARBA00008429"/>
    </source>
</evidence>
<organism evidence="5 6">
    <name type="scientific">Brachionus plicatilis</name>
    <name type="common">Marine rotifer</name>
    <name type="synonym">Brachionus muelleri</name>
    <dbReference type="NCBI Taxonomy" id="10195"/>
    <lineage>
        <taxon>Eukaryota</taxon>
        <taxon>Metazoa</taxon>
        <taxon>Spiralia</taxon>
        <taxon>Gnathifera</taxon>
        <taxon>Rotifera</taxon>
        <taxon>Eurotatoria</taxon>
        <taxon>Monogononta</taxon>
        <taxon>Pseudotrocha</taxon>
        <taxon>Ploima</taxon>
        <taxon>Brachionidae</taxon>
        <taxon>Brachionus</taxon>
    </lineage>
</organism>
<dbReference type="SUPFAM" id="SSF55186">
    <property type="entry name" value="ThrRS/AlaRS common domain"/>
    <property type="match status" value="1"/>
</dbReference>
<dbReference type="InterPro" id="IPR018165">
    <property type="entry name" value="Ala-tRNA-synth_IIc_core"/>
</dbReference>
<dbReference type="PANTHER" id="PTHR43462:SF2">
    <property type="entry name" value="THREONYL AND ALANYL TRNA SYNTHETASE SECOND ADDITIONAL DOMAIN-CONTAINING PROTEIN"/>
    <property type="match status" value="1"/>
</dbReference>
<comment type="caution">
    <text evidence="5">The sequence shown here is derived from an EMBL/GenBank/DDBJ whole genome shotgun (WGS) entry which is preliminary data.</text>
</comment>
<accession>A0A3M7SC76</accession>
<dbReference type="Gene3D" id="2.40.30.130">
    <property type="match status" value="1"/>
</dbReference>
<dbReference type="AlphaFoldDB" id="A0A3M7SC76"/>
<keyword evidence="6" id="KW-1185">Reference proteome</keyword>
<dbReference type="PROSITE" id="PS50860">
    <property type="entry name" value="AA_TRNA_LIGASE_II_ALA"/>
    <property type="match status" value="1"/>
</dbReference>
<dbReference type="GO" id="GO:0006419">
    <property type="term" value="P:alanyl-tRNA aminoacylation"/>
    <property type="evidence" value="ECO:0007669"/>
    <property type="project" value="InterPro"/>
</dbReference>
<sequence>MTESTSKGEPNKPKDTKLLYLSDTYKFEAESILVCSGSDTKGTFVVLDETIFYPQGGGQPSDVGIIEVDNRTLNVHFVSFNNGIVQHYVKESVENLNYASPCKMKIDSDRRLKNAKSHTGGHLLAGIVEKIAPELVGVKGHHFPEGPYVEFKGKLSSFTTNEFIDKVTELIKENIDANRIVSAREIDQLELRNLRNTEYQLQEGKKARVVQIDDFEPVPCGGTHLKNLGELKNFNIRKIQFPKENTKIGYICG</sequence>
<comment type="similarity">
    <text evidence="3">Belongs to the class-II aminoacyl-tRNA synthetase family. Alax-L subfamily.</text>
</comment>
<name>A0A3M7SC76_BRAPC</name>
<evidence type="ECO:0000256" key="1">
    <source>
        <dbReference type="ARBA" id="ARBA00001947"/>
    </source>
</evidence>
<comment type="subcellular location">
    <subcellularLocation>
        <location evidence="2">Cytoplasm</location>
    </subcellularLocation>
</comment>
<dbReference type="Pfam" id="PF07973">
    <property type="entry name" value="tRNA_SAD"/>
    <property type="match status" value="1"/>
</dbReference>
<dbReference type="Proteomes" id="UP000276133">
    <property type="component" value="Unassembled WGS sequence"/>
</dbReference>
<dbReference type="OrthoDB" id="288942at2759"/>
<dbReference type="GO" id="GO:0004813">
    <property type="term" value="F:alanine-tRNA ligase activity"/>
    <property type="evidence" value="ECO:0007669"/>
    <property type="project" value="UniProtKB-EC"/>
</dbReference>
<dbReference type="GO" id="GO:0016787">
    <property type="term" value="F:hydrolase activity"/>
    <property type="evidence" value="ECO:0007669"/>
    <property type="project" value="UniProtKB-KW"/>
</dbReference>
<dbReference type="Gene3D" id="3.30.980.10">
    <property type="entry name" value="Threonyl-trna Synthetase, Chain A, domain 2"/>
    <property type="match status" value="1"/>
</dbReference>
<protein>
    <submittedName>
        <fullName evidence="5">Hydrolase</fullName>
        <ecNumber evidence="5">6.1.1.7</ecNumber>
    </submittedName>
</protein>
<feature type="domain" description="Alanyl-transfer RNA synthetases family profile" evidence="4">
    <location>
        <begin position="1"/>
        <end position="236"/>
    </location>
</feature>
<evidence type="ECO:0000313" key="5">
    <source>
        <dbReference type="EMBL" id="RNA33148.1"/>
    </source>
</evidence>
<dbReference type="InterPro" id="IPR051335">
    <property type="entry name" value="Alanyl-tRNA_Editing_Enzymes"/>
</dbReference>
<evidence type="ECO:0000313" key="6">
    <source>
        <dbReference type="Proteomes" id="UP000276133"/>
    </source>
</evidence>
<evidence type="ECO:0000259" key="4">
    <source>
        <dbReference type="PROSITE" id="PS50860"/>
    </source>
</evidence>
<dbReference type="InterPro" id="IPR018164">
    <property type="entry name" value="Ala-tRNA-synth_IIc_N"/>
</dbReference>
<dbReference type="STRING" id="10195.A0A3M7SC76"/>
<dbReference type="InterPro" id="IPR012947">
    <property type="entry name" value="tRNA_SAD"/>
</dbReference>